<protein>
    <submittedName>
        <fullName evidence="2">Uncharacterized protein</fullName>
    </submittedName>
</protein>
<comment type="caution">
    <text evidence="2">The sequence shown here is derived from an EMBL/GenBank/DDBJ whole genome shotgun (WGS) entry which is preliminary data.</text>
</comment>
<organism evidence="2 3">
    <name type="scientific">Zizania palustris</name>
    <name type="common">Northern wild rice</name>
    <dbReference type="NCBI Taxonomy" id="103762"/>
    <lineage>
        <taxon>Eukaryota</taxon>
        <taxon>Viridiplantae</taxon>
        <taxon>Streptophyta</taxon>
        <taxon>Embryophyta</taxon>
        <taxon>Tracheophyta</taxon>
        <taxon>Spermatophyta</taxon>
        <taxon>Magnoliopsida</taxon>
        <taxon>Liliopsida</taxon>
        <taxon>Poales</taxon>
        <taxon>Poaceae</taxon>
        <taxon>BOP clade</taxon>
        <taxon>Oryzoideae</taxon>
        <taxon>Oryzeae</taxon>
        <taxon>Zizaniinae</taxon>
        <taxon>Zizania</taxon>
    </lineage>
</organism>
<name>A0A8J6BZU4_ZIZPA</name>
<evidence type="ECO:0000313" key="2">
    <source>
        <dbReference type="EMBL" id="KAG8095548.1"/>
    </source>
</evidence>
<dbReference type="AlphaFoldDB" id="A0A8J6BZU4"/>
<keyword evidence="3" id="KW-1185">Reference proteome</keyword>
<reference evidence="2" key="2">
    <citation type="submission" date="2021-02" db="EMBL/GenBank/DDBJ databases">
        <authorList>
            <person name="Kimball J.A."/>
            <person name="Haas M.W."/>
            <person name="Macchietto M."/>
            <person name="Kono T."/>
            <person name="Duquette J."/>
            <person name="Shao M."/>
        </authorList>
    </citation>
    <scope>NUCLEOTIDE SEQUENCE</scope>
    <source>
        <tissue evidence="2">Fresh leaf tissue</tissue>
    </source>
</reference>
<accession>A0A8J6BZU4</accession>
<evidence type="ECO:0000256" key="1">
    <source>
        <dbReference type="SAM" id="MobiDB-lite"/>
    </source>
</evidence>
<evidence type="ECO:0000313" key="3">
    <source>
        <dbReference type="Proteomes" id="UP000729402"/>
    </source>
</evidence>
<dbReference type="EMBL" id="JAAALK010000080">
    <property type="protein sequence ID" value="KAG8095548.1"/>
    <property type="molecule type" value="Genomic_DNA"/>
</dbReference>
<reference evidence="2" key="1">
    <citation type="journal article" date="2021" name="bioRxiv">
        <title>Whole Genome Assembly and Annotation of Northern Wild Rice, Zizania palustris L., Supports a Whole Genome Duplication in the Zizania Genus.</title>
        <authorList>
            <person name="Haas M."/>
            <person name="Kono T."/>
            <person name="Macchietto M."/>
            <person name="Millas R."/>
            <person name="McGilp L."/>
            <person name="Shao M."/>
            <person name="Duquette J."/>
            <person name="Hirsch C.N."/>
            <person name="Kimball J."/>
        </authorList>
    </citation>
    <scope>NUCLEOTIDE SEQUENCE</scope>
    <source>
        <tissue evidence="2">Fresh leaf tissue</tissue>
    </source>
</reference>
<sequence>MTSTTVVPWTPMPVGRAHVALTSTVPHPTYIGRPPTGSAAMPLTPHPHKPPHDLRALDDHTIWPIVCRPDLHGRRTLRTSAGHPLR</sequence>
<feature type="region of interest" description="Disordered" evidence="1">
    <location>
        <begin position="26"/>
        <end position="55"/>
    </location>
</feature>
<proteinExistence type="predicted"/>
<gene>
    <name evidence="2" type="ORF">GUJ93_ZPchr0012g20054</name>
</gene>
<dbReference type="Proteomes" id="UP000729402">
    <property type="component" value="Unassembled WGS sequence"/>
</dbReference>